<dbReference type="Pfam" id="PF00561">
    <property type="entry name" value="Abhydrolase_1"/>
    <property type="match status" value="1"/>
</dbReference>
<dbReference type="PANTHER" id="PTHR42103:SF2">
    <property type="entry name" value="AB HYDROLASE-1 DOMAIN-CONTAINING PROTEIN"/>
    <property type="match status" value="1"/>
</dbReference>
<dbReference type="PANTHER" id="PTHR42103">
    <property type="entry name" value="ALPHA/BETA-HYDROLASES SUPERFAMILY PROTEIN"/>
    <property type="match status" value="1"/>
</dbReference>
<dbReference type="InterPro" id="IPR029058">
    <property type="entry name" value="AB_hydrolase_fold"/>
</dbReference>
<protein>
    <recommendedName>
        <fullName evidence="1">AB hydrolase-1 domain-containing protein</fullName>
    </recommendedName>
</protein>
<accession>A0ABY6HK35</accession>
<dbReference type="Gene3D" id="3.40.50.1820">
    <property type="entry name" value="alpha/beta hydrolase"/>
    <property type="match status" value="1"/>
</dbReference>
<proteinExistence type="predicted"/>
<dbReference type="SUPFAM" id="SSF53474">
    <property type="entry name" value="alpha/beta-Hydrolases"/>
    <property type="match status" value="1"/>
</dbReference>
<dbReference type="EMBL" id="CP104013">
    <property type="protein sequence ID" value="UYP43883.1"/>
    <property type="molecule type" value="Genomic_DNA"/>
</dbReference>
<evidence type="ECO:0000313" key="2">
    <source>
        <dbReference type="EMBL" id="UYP43883.1"/>
    </source>
</evidence>
<gene>
    <name evidence="2" type="ORF">NEF87_000168</name>
</gene>
<dbReference type="Proteomes" id="UP001208689">
    <property type="component" value="Chromosome"/>
</dbReference>
<dbReference type="InterPro" id="IPR000073">
    <property type="entry name" value="AB_hydrolase_1"/>
</dbReference>
<evidence type="ECO:0000313" key="3">
    <source>
        <dbReference type="Proteomes" id="UP001208689"/>
    </source>
</evidence>
<name>A0ABY6HK35_9ARCH</name>
<evidence type="ECO:0000259" key="1">
    <source>
        <dbReference type="Pfam" id="PF00561"/>
    </source>
</evidence>
<feature type="domain" description="AB hydrolase-1" evidence="1">
    <location>
        <begin position="39"/>
        <end position="117"/>
    </location>
</feature>
<keyword evidence="3" id="KW-1185">Reference proteome</keyword>
<reference evidence="2" key="1">
    <citation type="submission" date="2022-09" db="EMBL/GenBank/DDBJ databases">
        <title>Actin cytoskeleton and complex cell architecture in an #Asgard archaeon.</title>
        <authorList>
            <person name="Ponce Toledo R.I."/>
            <person name="Schleper C."/>
            <person name="Rodrigues Oliveira T."/>
            <person name="Wollweber F."/>
            <person name="Xu J."/>
            <person name="Rittmann S."/>
            <person name="Klingl A."/>
            <person name="Pilhofer M."/>
        </authorList>
    </citation>
    <scope>NUCLEOTIDE SEQUENCE</scope>
    <source>
        <strain evidence="2">B-35</strain>
    </source>
</reference>
<sequence length="209" mass="23594">MHNKKIMIPNSVGVLEAQISDSIEHFKLGLVLCHPHPQFGGTMTNNVTGKIFHHFSSLGYPCVRFNFRGVGASSGSYSNGVGERQDVKDVCNFFLKNKPQLEKIIIIGYSFGAAIGSSIVDEISEICGFVAISYPFTFIPDFITSSYSNKPKLFIMGDQDDFTSIASFKREYEKYPIPKNQEILEGINHFWNGKEELVIKKIEWWINLL</sequence>
<organism evidence="2 3">
    <name type="scientific">Candidatus Lokiarchaeum ossiferum</name>
    <dbReference type="NCBI Taxonomy" id="2951803"/>
    <lineage>
        <taxon>Archaea</taxon>
        <taxon>Promethearchaeati</taxon>
        <taxon>Promethearchaeota</taxon>
        <taxon>Promethearchaeia</taxon>
        <taxon>Promethearchaeales</taxon>
        <taxon>Promethearchaeaceae</taxon>
        <taxon>Candidatus Lokiarchaeum</taxon>
    </lineage>
</organism>